<feature type="domain" description="SKP1 component dimerisation" evidence="3">
    <location>
        <begin position="86"/>
        <end position="116"/>
    </location>
</feature>
<dbReference type="InterPro" id="IPR016072">
    <property type="entry name" value="Skp1_comp_dimer"/>
</dbReference>
<organism evidence="4 5">
    <name type="scientific">Marasmius crinis-equi</name>
    <dbReference type="NCBI Taxonomy" id="585013"/>
    <lineage>
        <taxon>Eukaryota</taxon>
        <taxon>Fungi</taxon>
        <taxon>Dikarya</taxon>
        <taxon>Basidiomycota</taxon>
        <taxon>Agaricomycotina</taxon>
        <taxon>Agaricomycetes</taxon>
        <taxon>Agaricomycetidae</taxon>
        <taxon>Agaricales</taxon>
        <taxon>Marasmiineae</taxon>
        <taxon>Marasmiaceae</taxon>
        <taxon>Marasmius</taxon>
    </lineage>
</organism>
<dbReference type="InterPro" id="IPR036296">
    <property type="entry name" value="SKP1-like_dim_sf"/>
</dbReference>
<dbReference type="Pfam" id="PF01466">
    <property type="entry name" value="Skp1"/>
    <property type="match status" value="1"/>
</dbReference>
<gene>
    <name evidence="4" type="ORF">V5O48_008702</name>
</gene>
<keyword evidence="5" id="KW-1185">Reference proteome</keyword>
<dbReference type="Gene3D" id="3.30.710.10">
    <property type="entry name" value="Potassium Channel Kv1.1, Chain A"/>
    <property type="match status" value="1"/>
</dbReference>
<keyword evidence="2" id="KW-0833">Ubl conjugation pathway</keyword>
<evidence type="ECO:0000256" key="1">
    <source>
        <dbReference type="ARBA" id="ARBA00009993"/>
    </source>
</evidence>
<sequence>MVLLSTSDNKEFIVDREVAERMPLINGSELEISIVSSHRPKVLEYCEHHRGEPVDQDNTTEWDRQFVTQVEPKMLAKITADFLEMKPLLELGTKTISDLLKYKSADEIRELFNIKAPELDAHGCPRGSYLNE</sequence>
<comment type="caution">
    <text evidence="4">The sequence shown here is derived from an EMBL/GenBank/DDBJ whole genome shotgun (WGS) entry which is preliminary data.</text>
</comment>
<evidence type="ECO:0000313" key="4">
    <source>
        <dbReference type="EMBL" id="KAL0573255.1"/>
    </source>
</evidence>
<evidence type="ECO:0000259" key="3">
    <source>
        <dbReference type="Pfam" id="PF01466"/>
    </source>
</evidence>
<comment type="similarity">
    <text evidence="1">Belongs to the SKP1 family.</text>
</comment>
<dbReference type="SUPFAM" id="SSF54695">
    <property type="entry name" value="POZ domain"/>
    <property type="match status" value="1"/>
</dbReference>
<dbReference type="Proteomes" id="UP001465976">
    <property type="component" value="Unassembled WGS sequence"/>
</dbReference>
<dbReference type="InterPro" id="IPR016897">
    <property type="entry name" value="SKP1"/>
</dbReference>
<protein>
    <recommendedName>
        <fullName evidence="3">SKP1 component dimerisation domain-containing protein</fullName>
    </recommendedName>
</protein>
<dbReference type="EMBL" id="JBAHYK010000524">
    <property type="protein sequence ID" value="KAL0573255.1"/>
    <property type="molecule type" value="Genomic_DNA"/>
</dbReference>
<dbReference type="InterPro" id="IPR001232">
    <property type="entry name" value="SKP1-like"/>
</dbReference>
<proteinExistence type="inferred from homology"/>
<dbReference type="SMART" id="SM00512">
    <property type="entry name" value="Skp1"/>
    <property type="match status" value="1"/>
</dbReference>
<evidence type="ECO:0000256" key="2">
    <source>
        <dbReference type="ARBA" id="ARBA00022786"/>
    </source>
</evidence>
<accession>A0ABR3FDB4</accession>
<dbReference type="InterPro" id="IPR011333">
    <property type="entry name" value="SKP1/BTB/POZ_sf"/>
</dbReference>
<dbReference type="SUPFAM" id="SSF81382">
    <property type="entry name" value="Skp1 dimerisation domain-like"/>
    <property type="match status" value="1"/>
</dbReference>
<dbReference type="PANTHER" id="PTHR11165">
    <property type="entry name" value="SKP1"/>
    <property type="match status" value="1"/>
</dbReference>
<reference evidence="4 5" key="1">
    <citation type="submission" date="2024-02" db="EMBL/GenBank/DDBJ databases">
        <title>A draft genome for the cacao thread blight pathogen Marasmius crinis-equi.</title>
        <authorList>
            <person name="Cohen S.P."/>
            <person name="Baruah I.K."/>
            <person name="Amoako-Attah I."/>
            <person name="Bukari Y."/>
            <person name="Meinhardt L.W."/>
            <person name="Bailey B.A."/>
        </authorList>
    </citation>
    <scope>NUCLEOTIDE SEQUENCE [LARGE SCALE GENOMIC DNA]</scope>
    <source>
        <strain evidence="4 5">GH-76</strain>
    </source>
</reference>
<name>A0ABR3FDB4_9AGAR</name>
<evidence type="ECO:0000313" key="5">
    <source>
        <dbReference type="Proteomes" id="UP001465976"/>
    </source>
</evidence>